<name>A0A090UVL2_PSEVU</name>
<dbReference type="FunFam" id="3.40.50.1100:FF:000118">
    <property type="entry name" value="Related to CYS4-cystathionine beta-synthase"/>
    <property type="match status" value="1"/>
</dbReference>
<comment type="similarity">
    <text evidence="3">Belongs to the trans-sulfuration enzymes family.</text>
</comment>
<dbReference type="Proteomes" id="UP000029462">
    <property type="component" value="Unassembled WGS sequence"/>
</dbReference>
<dbReference type="InterPro" id="IPR015421">
    <property type="entry name" value="PyrdxlP-dep_Trfase_major"/>
</dbReference>
<dbReference type="Gene3D" id="3.90.1150.10">
    <property type="entry name" value="Aspartate Aminotransferase, domain 1"/>
    <property type="match status" value="1"/>
</dbReference>
<protein>
    <recommendedName>
        <fullName evidence="5">Cysteine synthase B</fullName>
    </recommendedName>
    <alternativeName>
        <fullName evidence="6">O-acetylserine (thiol)-lyase B</fullName>
    </alternativeName>
    <alternativeName>
        <fullName evidence="7">O-acetylserine sulfhydrylase B</fullName>
    </alternativeName>
</protein>
<gene>
    <name evidence="9" type="primary">metB</name>
    <name evidence="9" type="synonym">metC</name>
    <name evidence="9" type="ORF">EV102420_02_02350</name>
</gene>
<comment type="cofactor">
    <cofactor evidence="1">
        <name>pyridoxal 5'-phosphate</name>
        <dbReference type="ChEBI" id="CHEBI:597326"/>
    </cofactor>
</comment>
<dbReference type="CDD" id="cd00614">
    <property type="entry name" value="CGS_like"/>
    <property type="match status" value="1"/>
</dbReference>
<dbReference type="InterPro" id="IPR001926">
    <property type="entry name" value="TrpB-like_PALP"/>
</dbReference>
<dbReference type="GO" id="GO:0019346">
    <property type="term" value="P:transsulfuration"/>
    <property type="evidence" value="ECO:0007669"/>
    <property type="project" value="InterPro"/>
</dbReference>
<dbReference type="InterPro" id="IPR015424">
    <property type="entry name" value="PyrdxlP-dep_Trfase"/>
</dbReference>
<feature type="domain" description="Tryptophan synthase beta chain-like PALP" evidence="8">
    <location>
        <begin position="7"/>
        <end position="301"/>
    </location>
</feature>
<dbReference type="FunFam" id="3.40.50.1100:FF:000003">
    <property type="entry name" value="Cystathionine beta-synthase"/>
    <property type="match status" value="1"/>
</dbReference>
<evidence type="ECO:0000313" key="9">
    <source>
        <dbReference type="EMBL" id="GAL56630.1"/>
    </source>
</evidence>
<dbReference type="GO" id="GO:0006535">
    <property type="term" value="P:cysteine biosynthetic process from serine"/>
    <property type="evidence" value="ECO:0007669"/>
    <property type="project" value="InterPro"/>
</dbReference>
<dbReference type="eggNOG" id="COG0031">
    <property type="taxonomic scope" value="Bacteria"/>
</dbReference>
<keyword evidence="10" id="KW-1185">Reference proteome</keyword>
<dbReference type="PROSITE" id="PS00901">
    <property type="entry name" value="CYS_SYNTHASE"/>
    <property type="match status" value="1"/>
</dbReference>
<sequence>MSVYHSITDLIGQTPILQLHKLDTGSCELFLKLENQNPGGSIKDRVALSMINEAERQGLLAPGGTIIEATAGNTGLGLALIAAQKGYKLVLVVPDKMSQEKIYHLRALGVQVLITRSDVTKGHPEYYQDYARRLAEETPGAYYIDQFSNPANPLAHATGTAPELFDQLAGRIDAVVVGVGSGGTLGGLQAWFATHSPHTEFVLADPVGSILADQVETGEHGEAGSWRVEGIGEDFIPPLAHLENVRQAYRVTDAEAFATARQLLQREGVLAGSSTGTLLTAALRYCQAQTTPKRVVTFACDSGNKYLSRMFNDEWLQQQGLLDDDQPTPAAPGNALATLSVHSGAFNDQHGAVMPPIYATSTFAQPAPGQHTGYEYSRSGNPTRHALESAIAELEGGTRGYAFASGLAAISTVLELLDKDSHIVAIDDVYGGTYRLIENVRRRSTGLQVSWVKPDDLVGLEAAIRPDTRMIWVETPTNPLLKLADLAAIAGIARRHNVISVADNTFASPLIHRPVTLGFDIVVHSATKYLNGHSDVVAGLAVVGDRPELAEKLGYLQNAVGGVLDPFSSFLTLRGIRTLALRIERHSSNALTLARWLEQQPQVEKVWFPWLTSHPQYALARQQMAQPGGMISIVIKGDDQRAPEVISKLKLFTLAESLGGVESLVSQPFSMTHASIPLAQRLANGITPQLIRLSVGIEDEQDLLADLQQALA</sequence>
<evidence type="ECO:0000256" key="7">
    <source>
        <dbReference type="ARBA" id="ARBA00079153"/>
    </source>
</evidence>
<evidence type="ECO:0000256" key="2">
    <source>
        <dbReference type="ARBA" id="ARBA00007103"/>
    </source>
</evidence>
<dbReference type="FunFam" id="3.40.640.10:FF:000009">
    <property type="entry name" value="Cystathionine gamma-synthase homolog"/>
    <property type="match status" value="1"/>
</dbReference>
<dbReference type="CDD" id="cd01561">
    <property type="entry name" value="CBS_like"/>
    <property type="match status" value="1"/>
</dbReference>
<evidence type="ECO:0000313" key="10">
    <source>
        <dbReference type="Proteomes" id="UP000029462"/>
    </source>
</evidence>
<dbReference type="InterPro" id="IPR036052">
    <property type="entry name" value="TrpB-like_PALP_sf"/>
</dbReference>
<dbReference type="Gene3D" id="3.40.640.10">
    <property type="entry name" value="Type I PLP-dependent aspartate aminotransferase-like (Major domain)"/>
    <property type="match status" value="1"/>
</dbReference>
<dbReference type="GO" id="GO:0019343">
    <property type="term" value="P:cysteine biosynthetic process via cystathionine"/>
    <property type="evidence" value="ECO:0007669"/>
    <property type="project" value="TreeGrafter"/>
</dbReference>
<dbReference type="FunFam" id="3.90.1150.10:FF:000008">
    <property type="entry name" value="Cystathionine gamma-synthase"/>
    <property type="match status" value="1"/>
</dbReference>
<dbReference type="InterPro" id="IPR054542">
    <property type="entry name" value="Cys_met_metab_PP"/>
</dbReference>
<evidence type="ECO:0000259" key="8">
    <source>
        <dbReference type="Pfam" id="PF00291"/>
    </source>
</evidence>
<dbReference type="Pfam" id="PF00291">
    <property type="entry name" value="PALP"/>
    <property type="match status" value="1"/>
</dbReference>
<dbReference type="eggNOG" id="COG0626">
    <property type="taxonomic scope" value="Bacteria"/>
</dbReference>
<dbReference type="GO" id="GO:0005737">
    <property type="term" value="C:cytoplasm"/>
    <property type="evidence" value="ECO:0007669"/>
    <property type="project" value="TreeGrafter"/>
</dbReference>
<comment type="similarity">
    <text evidence="2">Belongs to the cysteine synthase/cystathionine beta-synthase family.</text>
</comment>
<evidence type="ECO:0000256" key="1">
    <source>
        <dbReference type="ARBA" id="ARBA00001933"/>
    </source>
</evidence>
<accession>A0A090UVL2</accession>
<dbReference type="GO" id="GO:0030170">
    <property type="term" value="F:pyridoxal phosphate binding"/>
    <property type="evidence" value="ECO:0007669"/>
    <property type="project" value="InterPro"/>
</dbReference>
<dbReference type="AlphaFoldDB" id="A0A090UVL2"/>
<organism evidence="9 10">
    <name type="scientific">Pseudescherichia vulneris NBRC 102420</name>
    <dbReference type="NCBI Taxonomy" id="1115515"/>
    <lineage>
        <taxon>Bacteria</taxon>
        <taxon>Pseudomonadati</taxon>
        <taxon>Pseudomonadota</taxon>
        <taxon>Gammaproteobacteria</taxon>
        <taxon>Enterobacterales</taxon>
        <taxon>Enterobacteriaceae</taxon>
        <taxon>Pseudescherichia</taxon>
    </lineage>
</organism>
<dbReference type="PANTHER" id="PTHR11808:SF15">
    <property type="entry name" value="CYSTATHIONINE GAMMA-LYASE"/>
    <property type="match status" value="1"/>
</dbReference>
<reference evidence="9 10" key="1">
    <citation type="submission" date="2014-09" db="EMBL/GenBank/DDBJ databases">
        <title>Whole genome shotgun sequence of Escherichia vulneris NBRC 102420.</title>
        <authorList>
            <person name="Yoshida Y."/>
            <person name="Hosoyama A."/>
            <person name="Tsuchikane K."/>
            <person name="Ohji S."/>
            <person name="Ichikawa N."/>
            <person name="Kimura A."/>
            <person name="Yamazoe A."/>
            <person name="Ezaki T."/>
            <person name="Fujita N."/>
        </authorList>
    </citation>
    <scope>NUCLEOTIDE SEQUENCE [LARGE SCALE GENOMIC DNA]</scope>
    <source>
        <strain evidence="9 10">NBRC 102420</strain>
    </source>
</reference>
<dbReference type="InterPro" id="IPR015422">
    <property type="entry name" value="PyrdxlP-dep_Trfase_small"/>
</dbReference>
<evidence type="ECO:0000256" key="4">
    <source>
        <dbReference type="ARBA" id="ARBA00022898"/>
    </source>
</evidence>
<proteinExistence type="inferred from homology"/>
<dbReference type="STRING" id="1115515.EV102420_02_02350"/>
<dbReference type="SUPFAM" id="SSF53383">
    <property type="entry name" value="PLP-dependent transferases"/>
    <property type="match status" value="1"/>
</dbReference>
<dbReference type="PANTHER" id="PTHR11808">
    <property type="entry name" value="TRANS-SULFURATION ENZYME FAMILY MEMBER"/>
    <property type="match status" value="1"/>
</dbReference>
<evidence type="ECO:0000256" key="6">
    <source>
        <dbReference type="ARBA" id="ARBA00078257"/>
    </source>
</evidence>
<dbReference type="InterPro" id="IPR000277">
    <property type="entry name" value="Cys/Met-Metab_PyrdxlP-dep_enz"/>
</dbReference>
<keyword evidence="9" id="KW-0456">Lyase</keyword>
<dbReference type="SUPFAM" id="SSF53686">
    <property type="entry name" value="Tryptophan synthase beta subunit-like PLP-dependent enzymes"/>
    <property type="match status" value="1"/>
</dbReference>
<dbReference type="PROSITE" id="PS00868">
    <property type="entry name" value="CYS_MET_METAB_PP"/>
    <property type="match status" value="1"/>
</dbReference>
<comment type="caution">
    <text evidence="9">The sequence shown here is derived from an EMBL/GenBank/DDBJ whole genome shotgun (WGS) entry which is preliminary data.</text>
</comment>
<dbReference type="Gene3D" id="3.40.50.1100">
    <property type="match status" value="2"/>
</dbReference>
<dbReference type="InterPro" id="IPR001216">
    <property type="entry name" value="P-phosphate_BS"/>
</dbReference>
<evidence type="ECO:0000256" key="3">
    <source>
        <dbReference type="ARBA" id="ARBA00009077"/>
    </source>
</evidence>
<dbReference type="GO" id="GO:0003962">
    <property type="term" value="F:cystathionine gamma-synthase activity"/>
    <property type="evidence" value="ECO:0007669"/>
    <property type="project" value="TreeGrafter"/>
</dbReference>
<dbReference type="GO" id="GO:0004123">
    <property type="term" value="F:cystathionine gamma-lyase activity"/>
    <property type="evidence" value="ECO:0007669"/>
    <property type="project" value="TreeGrafter"/>
</dbReference>
<dbReference type="EMBL" id="BBMZ01000002">
    <property type="protein sequence ID" value="GAL56630.1"/>
    <property type="molecule type" value="Genomic_DNA"/>
</dbReference>
<keyword evidence="4" id="KW-0663">Pyridoxal phosphate</keyword>
<evidence type="ECO:0000256" key="5">
    <source>
        <dbReference type="ARBA" id="ARBA00072081"/>
    </source>
</evidence>
<dbReference type="Pfam" id="PF01053">
    <property type="entry name" value="Cys_Met_Meta_PP"/>
    <property type="match status" value="1"/>
</dbReference>